<evidence type="ECO:0000256" key="1">
    <source>
        <dbReference type="SAM" id="MobiDB-lite"/>
    </source>
</evidence>
<accession>A0A538TTT6</accession>
<dbReference type="EMBL" id="VBOZ01000005">
    <property type="protein sequence ID" value="TMQ67040.1"/>
    <property type="molecule type" value="Genomic_DNA"/>
</dbReference>
<dbReference type="InterPro" id="IPR014995">
    <property type="entry name" value="DUF1844"/>
</dbReference>
<proteinExistence type="predicted"/>
<sequence>MQQMGKVPNPYTQKIERDLPQAKLSIDVLEMLQTRTSGNLVGEEARFLQHVLTELRLNYVAEMEEDKKGKGGPSPPAAGTPPPPPATPES</sequence>
<gene>
    <name evidence="2" type="ORF">E6K79_00985</name>
</gene>
<feature type="compositionally biased region" description="Pro residues" evidence="1">
    <location>
        <begin position="73"/>
        <end position="90"/>
    </location>
</feature>
<dbReference type="Pfam" id="PF08899">
    <property type="entry name" value="DUF1844"/>
    <property type="match status" value="1"/>
</dbReference>
<dbReference type="Proteomes" id="UP000317691">
    <property type="component" value="Unassembled WGS sequence"/>
</dbReference>
<evidence type="ECO:0000313" key="2">
    <source>
        <dbReference type="EMBL" id="TMQ67040.1"/>
    </source>
</evidence>
<comment type="caution">
    <text evidence="2">The sequence shown here is derived from an EMBL/GenBank/DDBJ whole genome shotgun (WGS) entry which is preliminary data.</text>
</comment>
<feature type="region of interest" description="Disordered" evidence="1">
    <location>
        <begin position="63"/>
        <end position="90"/>
    </location>
</feature>
<evidence type="ECO:0000313" key="3">
    <source>
        <dbReference type="Proteomes" id="UP000317691"/>
    </source>
</evidence>
<name>A0A538TTT6_UNCEI</name>
<dbReference type="AlphaFoldDB" id="A0A538TTT6"/>
<reference evidence="2 3" key="1">
    <citation type="journal article" date="2019" name="Nat. Microbiol.">
        <title>Mediterranean grassland soil C-N compound turnover is dependent on rainfall and depth, and is mediated by genomically divergent microorganisms.</title>
        <authorList>
            <person name="Diamond S."/>
            <person name="Andeer P.F."/>
            <person name="Li Z."/>
            <person name="Crits-Christoph A."/>
            <person name="Burstein D."/>
            <person name="Anantharaman K."/>
            <person name="Lane K.R."/>
            <person name="Thomas B.C."/>
            <person name="Pan C."/>
            <person name="Northen T.R."/>
            <person name="Banfield J.F."/>
        </authorList>
    </citation>
    <scope>NUCLEOTIDE SEQUENCE [LARGE SCALE GENOMIC DNA]</scope>
    <source>
        <strain evidence="2">WS_9</strain>
    </source>
</reference>
<protein>
    <submittedName>
        <fullName evidence="2">DUF1844 domain-containing protein</fullName>
    </submittedName>
</protein>
<organism evidence="2 3">
    <name type="scientific">Eiseniibacteriota bacterium</name>
    <dbReference type="NCBI Taxonomy" id="2212470"/>
    <lineage>
        <taxon>Bacteria</taxon>
        <taxon>Candidatus Eiseniibacteriota</taxon>
    </lineage>
</organism>